<proteinExistence type="predicted"/>
<dbReference type="EMBL" id="JBHLYW010000003">
    <property type="protein sequence ID" value="MFC0075891.1"/>
    <property type="molecule type" value="Genomic_DNA"/>
</dbReference>
<keyword evidence="2" id="KW-1185">Reference proteome</keyword>
<dbReference type="Proteomes" id="UP001589734">
    <property type="component" value="Unassembled WGS sequence"/>
</dbReference>
<organism evidence="1 2">
    <name type="scientific">Flavobacterium procerum</name>
    <dbReference type="NCBI Taxonomy" id="1455569"/>
    <lineage>
        <taxon>Bacteria</taxon>
        <taxon>Pseudomonadati</taxon>
        <taxon>Bacteroidota</taxon>
        <taxon>Flavobacteriia</taxon>
        <taxon>Flavobacteriales</taxon>
        <taxon>Flavobacteriaceae</taxon>
        <taxon>Flavobacterium</taxon>
    </lineage>
</organism>
<dbReference type="Pfam" id="PF12771">
    <property type="entry name" value="SusD-like_2"/>
    <property type="match status" value="1"/>
</dbReference>
<sequence length="496" mass="54599">MKKIIYAIGLLVLTASCDDDALTNLNLDEKNPSTVPASSLFTSAEKTLTDQMVNSNVNRNVFRLANQQWTETTYLDESIYNWTSRKISERHWDALYAGPLADLAIAKKNLESSEILSSDPEFKEKTTIKKNQLALIDILMVYTFQVLVDTFGDVPYSEALKGSGDYMPKYDKAIDIYKDLIVRLDKDLERIDSSSSAFGSADVIYNDDLEAWIKFANSIKLKLGINLKASGLETTVADAAIKAAASHAFTSNSDNAKLRYMADLPNTNPIYVDLVFSGRHDFVPASTFVDAVVAKNDPRVKAYFAQNLVDASGNPAPYKGGVVGTKNSYGKYTHVSDAIQEPDFKGTLLDYSEVEFLLAEAAARGVAVSGSVESHYVKAIRASMDDWGISVSDADTYLAQTSVAYTTATGTWKQKIGEQSWYAKYNRGFEGWTSTRRLNFPMLTAPSNADPAAEGQVPSRMAYPIREQTLNAVNYQAASAAIGGDKLKTKIFWDID</sequence>
<dbReference type="InterPro" id="IPR011990">
    <property type="entry name" value="TPR-like_helical_dom_sf"/>
</dbReference>
<keyword evidence="1" id="KW-0449">Lipoprotein</keyword>
<dbReference type="InterPro" id="IPR041662">
    <property type="entry name" value="SusD-like_2"/>
</dbReference>
<comment type="caution">
    <text evidence="1">The sequence shown here is derived from an EMBL/GenBank/DDBJ whole genome shotgun (WGS) entry which is preliminary data.</text>
</comment>
<dbReference type="RefSeq" id="WP_379689124.1">
    <property type="nucleotide sequence ID" value="NZ_JBHLYW010000003.1"/>
</dbReference>
<protein>
    <submittedName>
        <fullName evidence="1">SusD/RagB family nutrient-binding outer membrane lipoprotein</fullName>
    </submittedName>
</protein>
<gene>
    <name evidence="1" type="ORF">ACFFLS_02480</name>
</gene>
<dbReference type="SUPFAM" id="SSF48452">
    <property type="entry name" value="TPR-like"/>
    <property type="match status" value="1"/>
</dbReference>
<accession>A0ABV6BKB2</accession>
<reference evidence="1 2" key="1">
    <citation type="submission" date="2024-09" db="EMBL/GenBank/DDBJ databases">
        <authorList>
            <person name="Sun Q."/>
            <person name="Mori K."/>
        </authorList>
    </citation>
    <scope>NUCLEOTIDE SEQUENCE [LARGE SCALE GENOMIC DNA]</scope>
    <source>
        <strain evidence="1 2">CGMCC 1.12926</strain>
    </source>
</reference>
<dbReference type="PROSITE" id="PS51257">
    <property type="entry name" value="PROKAR_LIPOPROTEIN"/>
    <property type="match status" value="1"/>
</dbReference>
<evidence type="ECO:0000313" key="2">
    <source>
        <dbReference type="Proteomes" id="UP001589734"/>
    </source>
</evidence>
<name>A0ABV6BKB2_9FLAO</name>
<dbReference type="Gene3D" id="1.25.40.390">
    <property type="match status" value="1"/>
</dbReference>
<evidence type="ECO:0000313" key="1">
    <source>
        <dbReference type="EMBL" id="MFC0075891.1"/>
    </source>
</evidence>